<protein>
    <recommendedName>
        <fullName evidence="4">PE domain-containing protein</fullName>
    </recommendedName>
</protein>
<keyword evidence="3" id="KW-1185">Reference proteome</keyword>
<name>A0A073B1N3_9PSEU</name>
<proteinExistence type="predicted"/>
<gene>
    <name evidence="2" type="ORF">GU90_03215</name>
</gene>
<dbReference type="EMBL" id="JNVU01000012">
    <property type="protein sequence ID" value="KEI45466.1"/>
    <property type="molecule type" value="Genomic_DNA"/>
</dbReference>
<sequence>MQPEQAAALAASPIVPGPVKAAAATMAVVNTYINTAGGVQKASFTVDIEQIPGLIEKYKDAREKLRKILQKSYRLRSITPPGEDEISQQMANSLSKMATDEPGCLAEAVRDGIKRLTDQINQLEAALRDYRSTDEAATARQI</sequence>
<evidence type="ECO:0000313" key="3">
    <source>
        <dbReference type="Proteomes" id="UP000031419"/>
    </source>
</evidence>
<organism evidence="2 3">
    <name type="scientific">Saccharopolyspora rectivirgula</name>
    <dbReference type="NCBI Taxonomy" id="28042"/>
    <lineage>
        <taxon>Bacteria</taxon>
        <taxon>Bacillati</taxon>
        <taxon>Actinomycetota</taxon>
        <taxon>Actinomycetes</taxon>
        <taxon>Pseudonocardiales</taxon>
        <taxon>Pseudonocardiaceae</taxon>
        <taxon>Saccharopolyspora</taxon>
    </lineage>
</organism>
<dbReference type="AlphaFoldDB" id="A0A073B1N3"/>
<keyword evidence="1" id="KW-0175">Coiled coil</keyword>
<evidence type="ECO:0008006" key="4">
    <source>
        <dbReference type="Google" id="ProtNLM"/>
    </source>
</evidence>
<dbReference type="eggNOG" id="ENOG5031XUH">
    <property type="taxonomic scope" value="Bacteria"/>
</dbReference>
<reference evidence="2 3" key="1">
    <citation type="submission" date="2014-06" db="EMBL/GenBank/DDBJ databases">
        <title>Saccharopolyspora rectivirgula DSM-43113 Genome sequencing.</title>
        <authorList>
            <person name="Barrera C."/>
            <person name="Millon L."/>
            <person name="Rognon B."/>
            <person name="Zaugg C."/>
            <person name="Monod M."/>
        </authorList>
    </citation>
    <scope>NUCLEOTIDE SEQUENCE [LARGE SCALE GENOMIC DNA]</scope>
    <source>
        <strain evidence="2 3">DSM 43113</strain>
    </source>
</reference>
<dbReference type="Proteomes" id="UP000031419">
    <property type="component" value="Unassembled WGS sequence"/>
</dbReference>
<comment type="caution">
    <text evidence="2">The sequence shown here is derived from an EMBL/GenBank/DDBJ whole genome shotgun (WGS) entry which is preliminary data.</text>
</comment>
<feature type="coiled-coil region" evidence="1">
    <location>
        <begin position="106"/>
        <end position="140"/>
    </location>
</feature>
<evidence type="ECO:0000256" key="1">
    <source>
        <dbReference type="SAM" id="Coils"/>
    </source>
</evidence>
<accession>A0A073B1N3</accession>
<evidence type="ECO:0000313" key="2">
    <source>
        <dbReference type="EMBL" id="KEI45466.1"/>
    </source>
</evidence>